<dbReference type="GO" id="GO:0097602">
    <property type="term" value="F:cullin family protein binding"/>
    <property type="evidence" value="ECO:0007669"/>
    <property type="project" value="TreeGrafter"/>
</dbReference>
<evidence type="ECO:0000259" key="3">
    <source>
        <dbReference type="PROSITE" id="PS51229"/>
    </source>
</evidence>
<dbReference type="EMBL" id="CASHTH010003912">
    <property type="protein sequence ID" value="CAI8051233.1"/>
    <property type="molecule type" value="Genomic_DNA"/>
</dbReference>
<feature type="compositionally biased region" description="Polar residues" evidence="2">
    <location>
        <begin position="117"/>
        <end position="129"/>
    </location>
</feature>
<feature type="compositionally biased region" description="Low complexity" evidence="2">
    <location>
        <begin position="156"/>
        <end position="166"/>
    </location>
</feature>
<dbReference type="GO" id="GO:0032182">
    <property type="term" value="F:ubiquitin-like protein binding"/>
    <property type="evidence" value="ECO:0007669"/>
    <property type="project" value="TreeGrafter"/>
</dbReference>
<dbReference type="AlphaFoldDB" id="A0AA35XA76"/>
<gene>
    <name evidence="4" type="ORF">GBAR_LOCUS28060</name>
</gene>
<feature type="domain" description="DCUN1" evidence="3">
    <location>
        <begin position="166"/>
        <end position="270"/>
    </location>
</feature>
<dbReference type="GO" id="GO:0045116">
    <property type="term" value="P:protein neddylation"/>
    <property type="evidence" value="ECO:0007669"/>
    <property type="project" value="TreeGrafter"/>
</dbReference>
<comment type="function">
    <text evidence="1">Neddylation of cullins play an essential role in the regulation of SCF-type complexes activity.</text>
</comment>
<dbReference type="Proteomes" id="UP001174909">
    <property type="component" value="Unassembled WGS sequence"/>
</dbReference>
<evidence type="ECO:0000256" key="2">
    <source>
        <dbReference type="SAM" id="MobiDB-lite"/>
    </source>
</evidence>
<dbReference type="FunFam" id="1.10.238.10:FF:000126">
    <property type="entry name" value="DCN1-like protein"/>
    <property type="match status" value="1"/>
</dbReference>
<organism evidence="4 5">
    <name type="scientific">Geodia barretti</name>
    <name type="common">Barrett's horny sponge</name>
    <dbReference type="NCBI Taxonomy" id="519541"/>
    <lineage>
        <taxon>Eukaryota</taxon>
        <taxon>Metazoa</taxon>
        <taxon>Porifera</taxon>
        <taxon>Demospongiae</taxon>
        <taxon>Heteroscleromorpha</taxon>
        <taxon>Tetractinellida</taxon>
        <taxon>Astrophorina</taxon>
        <taxon>Geodiidae</taxon>
        <taxon>Geodia</taxon>
    </lineage>
</organism>
<protein>
    <recommendedName>
        <fullName evidence="1">Defective in cullin neddylation protein</fullName>
    </recommendedName>
</protein>
<dbReference type="PANTHER" id="PTHR12281:SF31">
    <property type="entry name" value="DCN1-LIKE PROTEIN 3"/>
    <property type="match status" value="1"/>
</dbReference>
<dbReference type="InterPro" id="IPR005176">
    <property type="entry name" value="PONY_dom"/>
</dbReference>
<evidence type="ECO:0000313" key="5">
    <source>
        <dbReference type="Proteomes" id="UP001174909"/>
    </source>
</evidence>
<dbReference type="GO" id="GO:0000151">
    <property type="term" value="C:ubiquitin ligase complex"/>
    <property type="evidence" value="ECO:0007669"/>
    <property type="project" value="TreeGrafter"/>
</dbReference>
<feature type="region of interest" description="Disordered" evidence="2">
    <location>
        <begin position="1"/>
        <end position="166"/>
    </location>
</feature>
<evidence type="ECO:0000313" key="4">
    <source>
        <dbReference type="EMBL" id="CAI8051233.1"/>
    </source>
</evidence>
<evidence type="ECO:0000256" key="1">
    <source>
        <dbReference type="RuleBase" id="RU410713"/>
    </source>
</evidence>
<sequence>MGQGHSTTKNPHQQSSKYAPRESPVDSGATNLSSTKQKKRGGTRSSSTKSSGGGASTGLPYGGGSSKKSAGSSREGSRTLPPAIGDRRLPAVPAQQHSPTGSGSPRSHDHQHYHPASRTSSLTHNQPVSTRHRSTDRKSNAPPSLPSRQFSLSKQTSTGSASGGTSKHTQIEKYFNLYKDKEEAAILAEGIERFCIDLNVDPTEFIVLVLAWKFEASQMCRFTREEFINGCKKMEAFDAKSLRNRFPQLLQDARSEFKDLYQFTFSFGLD</sequence>
<proteinExistence type="predicted"/>
<name>A0AA35XA76_GEOBA</name>
<keyword evidence="5" id="KW-1185">Reference proteome</keyword>
<accession>A0AA35XA76</accession>
<feature type="compositionally biased region" description="Polar residues" evidence="2">
    <location>
        <begin position="146"/>
        <end position="155"/>
    </location>
</feature>
<feature type="compositionally biased region" description="Polar residues" evidence="2">
    <location>
        <begin position="95"/>
        <end position="105"/>
    </location>
</feature>
<feature type="non-terminal residue" evidence="4">
    <location>
        <position position="270"/>
    </location>
</feature>
<dbReference type="GO" id="GO:0031624">
    <property type="term" value="F:ubiquitin conjugating enzyme binding"/>
    <property type="evidence" value="ECO:0007669"/>
    <property type="project" value="TreeGrafter"/>
</dbReference>
<feature type="compositionally biased region" description="Polar residues" evidence="2">
    <location>
        <begin position="1"/>
        <end position="17"/>
    </location>
</feature>
<dbReference type="InterPro" id="IPR014764">
    <property type="entry name" value="DCN-prot"/>
</dbReference>
<comment type="caution">
    <text evidence="4">The sequence shown here is derived from an EMBL/GenBank/DDBJ whole genome shotgun (WGS) entry which is preliminary data.</text>
</comment>
<reference evidence="4" key="1">
    <citation type="submission" date="2023-03" db="EMBL/GenBank/DDBJ databases">
        <authorList>
            <person name="Steffen K."/>
            <person name="Cardenas P."/>
        </authorList>
    </citation>
    <scope>NUCLEOTIDE SEQUENCE</scope>
</reference>
<dbReference type="PROSITE" id="PS51229">
    <property type="entry name" value="DCUN1"/>
    <property type="match status" value="1"/>
</dbReference>
<dbReference type="PANTHER" id="PTHR12281">
    <property type="entry name" value="RP42 RELATED"/>
    <property type="match status" value="1"/>
</dbReference>
<dbReference type="Gene3D" id="1.10.238.10">
    <property type="entry name" value="EF-hand"/>
    <property type="match status" value="1"/>
</dbReference>
<feature type="compositionally biased region" description="Gly residues" evidence="2">
    <location>
        <begin position="51"/>
        <end position="65"/>
    </location>
</feature>